<evidence type="ECO:0000313" key="2">
    <source>
        <dbReference type="WBParaSite" id="ALUE_0000162101-mRNA-1"/>
    </source>
</evidence>
<proteinExistence type="predicted"/>
<dbReference type="Proteomes" id="UP000036681">
    <property type="component" value="Unplaced"/>
</dbReference>
<protein>
    <submittedName>
        <fullName evidence="2">Histone domain-containing protein</fullName>
    </submittedName>
</protein>
<sequence length="77" mass="9022">MSKRPMKMPKSFMRLVRRNGVPMRQHSIRYSPQKALHNFVQFSISTVLSLDTVSRRLLRVNLVVMRNELISHSSNVL</sequence>
<keyword evidence="1" id="KW-1185">Reference proteome</keyword>
<organism evidence="1 2">
    <name type="scientific">Ascaris lumbricoides</name>
    <name type="common">Giant roundworm</name>
    <dbReference type="NCBI Taxonomy" id="6252"/>
    <lineage>
        <taxon>Eukaryota</taxon>
        <taxon>Metazoa</taxon>
        <taxon>Ecdysozoa</taxon>
        <taxon>Nematoda</taxon>
        <taxon>Chromadorea</taxon>
        <taxon>Rhabditida</taxon>
        <taxon>Spirurina</taxon>
        <taxon>Ascaridomorpha</taxon>
        <taxon>Ascaridoidea</taxon>
        <taxon>Ascarididae</taxon>
        <taxon>Ascaris</taxon>
    </lineage>
</organism>
<name>A0A0M3HJC6_ASCLU</name>
<dbReference type="WBParaSite" id="ALUE_0000162101-mRNA-1">
    <property type="protein sequence ID" value="ALUE_0000162101-mRNA-1"/>
    <property type="gene ID" value="ALUE_0000162101"/>
</dbReference>
<evidence type="ECO:0000313" key="1">
    <source>
        <dbReference type="Proteomes" id="UP000036681"/>
    </source>
</evidence>
<accession>A0A0M3HJC6</accession>
<dbReference type="AlphaFoldDB" id="A0A0M3HJC6"/>
<reference evidence="2" key="1">
    <citation type="submission" date="2017-02" db="UniProtKB">
        <authorList>
            <consortium name="WormBaseParasite"/>
        </authorList>
    </citation>
    <scope>IDENTIFICATION</scope>
</reference>